<proteinExistence type="predicted"/>
<evidence type="ECO:0000313" key="2">
    <source>
        <dbReference type="Proteomes" id="UP000265520"/>
    </source>
</evidence>
<keyword evidence="1" id="KW-0808">Transferase</keyword>
<protein>
    <submittedName>
        <fullName evidence="1">Polynucleotidyl transferase ribonuclease H fold</fullName>
    </submittedName>
</protein>
<dbReference type="GO" id="GO:0016740">
    <property type="term" value="F:transferase activity"/>
    <property type="evidence" value="ECO:0007669"/>
    <property type="project" value="UniProtKB-KW"/>
</dbReference>
<name>A0A392V151_9FABA</name>
<comment type="caution">
    <text evidence="1">The sequence shown here is derived from an EMBL/GenBank/DDBJ whole genome shotgun (WGS) entry which is preliminary data.</text>
</comment>
<dbReference type="AlphaFoldDB" id="A0A392V151"/>
<dbReference type="Proteomes" id="UP000265520">
    <property type="component" value="Unassembled WGS sequence"/>
</dbReference>
<evidence type="ECO:0000313" key="1">
    <source>
        <dbReference type="EMBL" id="MCI81173.1"/>
    </source>
</evidence>
<feature type="non-terminal residue" evidence="1">
    <location>
        <position position="57"/>
    </location>
</feature>
<reference evidence="1 2" key="1">
    <citation type="journal article" date="2018" name="Front. Plant Sci.">
        <title>Red Clover (Trifolium pratense) and Zigzag Clover (T. medium) - A Picture of Genomic Similarities and Differences.</title>
        <authorList>
            <person name="Dluhosova J."/>
            <person name="Istvanek J."/>
            <person name="Nedelnik J."/>
            <person name="Repkova J."/>
        </authorList>
    </citation>
    <scope>NUCLEOTIDE SEQUENCE [LARGE SCALE GENOMIC DNA]</scope>
    <source>
        <strain evidence="2">cv. 10/8</strain>
        <tissue evidence="1">Leaf</tissue>
    </source>
</reference>
<sequence length="57" mass="6553">MMNFFWWGHSGARNKGIHWMLWDKHAMHKNDGGMGFKSLPVFNIAIDCSLASGPVYR</sequence>
<dbReference type="EMBL" id="LXQA011012545">
    <property type="protein sequence ID" value="MCI81173.1"/>
    <property type="molecule type" value="Genomic_DNA"/>
</dbReference>
<accession>A0A392V151</accession>
<keyword evidence="2" id="KW-1185">Reference proteome</keyword>
<organism evidence="1 2">
    <name type="scientific">Trifolium medium</name>
    <dbReference type="NCBI Taxonomy" id="97028"/>
    <lineage>
        <taxon>Eukaryota</taxon>
        <taxon>Viridiplantae</taxon>
        <taxon>Streptophyta</taxon>
        <taxon>Embryophyta</taxon>
        <taxon>Tracheophyta</taxon>
        <taxon>Spermatophyta</taxon>
        <taxon>Magnoliopsida</taxon>
        <taxon>eudicotyledons</taxon>
        <taxon>Gunneridae</taxon>
        <taxon>Pentapetalae</taxon>
        <taxon>rosids</taxon>
        <taxon>fabids</taxon>
        <taxon>Fabales</taxon>
        <taxon>Fabaceae</taxon>
        <taxon>Papilionoideae</taxon>
        <taxon>50 kb inversion clade</taxon>
        <taxon>NPAAA clade</taxon>
        <taxon>Hologalegina</taxon>
        <taxon>IRL clade</taxon>
        <taxon>Trifolieae</taxon>
        <taxon>Trifolium</taxon>
    </lineage>
</organism>